<organism evidence="2 3">
    <name type="scientific">Melghirimyces profundicolus</name>
    <dbReference type="NCBI Taxonomy" id="1242148"/>
    <lineage>
        <taxon>Bacteria</taxon>
        <taxon>Bacillati</taxon>
        <taxon>Bacillota</taxon>
        <taxon>Bacilli</taxon>
        <taxon>Bacillales</taxon>
        <taxon>Thermoactinomycetaceae</taxon>
        <taxon>Melghirimyces</taxon>
    </lineage>
</organism>
<evidence type="ECO:0000313" key="2">
    <source>
        <dbReference type="EMBL" id="PTX58292.1"/>
    </source>
</evidence>
<dbReference type="EMBL" id="QBKR01000017">
    <property type="protein sequence ID" value="PTX58292.1"/>
    <property type="molecule type" value="Genomic_DNA"/>
</dbReference>
<evidence type="ECO:0000256" key="1">
    <source>
        <dbReference type="SAM" id="MobiDB-lite"/>
    </source>
</evidence>
<feature type="compositionally biased region" description="Pro residues" evidence="1">
    <location>
        <begin position="38"/>
        <end position="58"/>
    </location>
</feature>
<comment type="caution">
    <text evidence="2">The sequence shown here is derived from an EMBL/GenBank/DDBJ whole genome shotgun (WGS) entry which is preliminary data.</text>
</comment>
<protein>
    <submittedName>
        <fullName evidence="2">Uncharacterized protein</fullName>
    </submittedName>
</protein>
<feature type="compositionally biased region" description="Gly residues" evidence="1">
    <location>
        <begin position="69"/>
        <end position="80"/>
    </location>
</feature>
<accession>A0A2T6BQH8</accession>
<feature type="region of interest" description="Disordered" evidence="1">
    <location>
        <begin position="11"/>
        <end position="80"/>
    </location>
</feature>
<dbReference type="AlphaFoldDB" id="A0A2T6BQH8"/>
<dbReference type="Proteomes" id="UP000244240">
    <property type="component" value="Unassembled WGS sequence"/>
</dbReference>
<sequence>MFGFFLGKRFLGGPFKRGFGPGPKGFKGPKGFGGPGIGGPPPGPPGPPPGPPPDPEFGPGPGFDPEFGSGPGLGPGPDDF</sequence>
<evidence type="ECO:0000313" key="3">
    <source>
        <dbReference type="Proteomes" id="UP000244240"/>
    </source>
</evidence>
<reference evidence="2 3" key="1">
    <citation type="submission" date="2018-04" db="EMBL/GenBank/DDBJ databases">
        <title>Genomic Encyclopedia of Archaeal and Bacterial Type Strains, Phase II (KMG-II): from individual species to whole genera.</title>
        <authorList>
            <person name="Goeker M."/>
        </authorList>
    </citation>
    <scope>NUCLEOTIDE SEQUENCE [LARGE SCALE GENOMIC DNA]</scope>
    <source>
        <strain evidence="2 3">DSM 45787</strain>
    </source>
</reference>
<feature type="compositionally biased region" description="Gly residues" evidence="1">
    <location>
        <begin position="19"/>
        <end position="37"/>
    </location>
</feature>
<keyword evidence="3" id="KW-1185">Reference proteome</keyword>
<gene>
    <name evidence="2" type="ORF">C8P63_11739</name>
</gene>
<name>A0A2T6BQH8_9BACL</name>
<proteinExistence type="predicted"/>